<feature type="domain" description="Aminotransferase class I/classII large" evidence="20">
    <location>
        <begin position="162"/>
        <end position="520"/>
    </location>
</feature>
<dbReference type="CDD" id="cd06454">
    <property type="entry name" value="KBL_like"/>
    <property type="match status" value="1"/>
</dbReference>
<evidence type="ECO:0000256" key="11">
    <source>
        <dbReference type="ARBA" id="ARBA00022898"/>
    </source>
</evidence>
<comment type="pathway">
    <text evidence="4">Lipid metabolism; sphingolipid metabolism.</text>
</comment>
<comment type="pathway">
    <text evidence="5">Sphingolipid metabolism.</text>
</comment>
<dbReference type="InterPro" id="IPR004839">
    <property type="entry name" value="Aminotransferase_I/II_large"/>
</dbReference>
<keyword evidence="11 18" id="KW-0663">Pyridoxal phosphate</keyword>
<dbReference type="InterPro" id="IPR050087">
    <property type="entry name" value="AON_synthase_class-II"/>
</dbReference>
<keyword evidence="12" id="KW-0746">Sphingolipid metabolism</keyword>
<keyword evidence="16" id="KW-0012">Acyltransferase</keyword>
<dbReference type="InterPro" id="IPR015422">
    <property type="entry name" value="PyrdxlP-dep_Trfase_small"/>
</dbReference>
<gene>
    <name evidence="21" type="ORF">BV898_01582</name>
</gene>
<evidence type="ECO:0000256" key="14">
    <source>
        <dbReference type="ARBA" id="ARBA00023098"/>
    </source>
</evidence>
<dbReference type="EMBL" id="MTYJ01000006">
    <property type="protein sequence ID" value="OQV24520.1"/>
    <property type="molecule type" value="Genomic_DNA"/>
</dbReference>
<reference evidence="22" key="1">
    <citation type="submission" date="2017-01" db="EMBL/GenBank/DDBJ databases">
        <title>Comparative genomics of anhydrobiosis in the tardigrade Hypsibius dujardini.</title>
        <authorList>
            <person name="Yoshida Y."/>
            <person name="Koutsovoulos G."/>
            <person name="Laetsch D."/>
            <person name="Stevens L."/>
            <person name="Kumar S."/>
            <person name="Horikawa D."/>
            <person name="Ishino K."/>
            <person name="Komine S."/>
            <person name="Tomita M."/>
            <person name="Blaxter M."/>
            <person name="Arakawa K."/>
        </authorList>
    </citation>
    <scope>NUCLEOTIDE SEQUENCE [LARGE SCALE GENOMIC DNA]</scope>
    <source>
        <strain evidence="22">Z151</strain>
    </source>
</reference>
<dbReference type="PANTHER" id="PTHR13693:SF3">
    <property type="entry name" value="LD36009P"/>
    <property type="match status" value="1"/>
</dbReference>
<evidence type="ECO:0000256" key="3">
    <source>
        <dbReference type="ARBA" id="ARBA00004370"/>
    </source>
</evidence>
<dbReference type="GO" id="GO:0030170">
    <property type="term" value="F:pyridoxal phosphate binding"/>
    <property type="evidence" value="ECO:0007669"/>
    <property type="project" value="InterPro"/>
</dbReference>
<dbReference type="FunFam" id="3.40.640.10:FF:000047">
    <property type="entry name" value="serine palmitoyltransferase 2 isoform X1"/>
    <property type="match status" value="1"/>
</dbReference>
<accession>A0A1W0XAT0</accession>
<dbReference type="InterPro" id="IPR015424">
    <property type="entry name" value="PyrdxlP-dep_Trfase"/>
</dbReference>
<evidence type="ECO:0000256" key="9">
    <source>
        <dbReference type="ARBA" id="ARBA00022692"/>
    </source>
</evidence>
<evidence type="ECO:0000256" key="15">
    <source>
        <dbReference type="ARBA" id="ARBA00023136"/>
    </source>
</evidence>
<evidence type="ECO:0000256" key="2">
    <source>
        <dbReference type="ARBA" id="ARBA00004240"/>
    </source>
</evidence>
<organism evidence="21 22">
    <name type="scientific">Hypsibius exemplaris</name>
    <name type="common">Freshwater tardigrade</name>
    <dbReference type="NCBI Taxonomy" id="2072580"/>
    <lineage>
        <taxon>Eukaryota</taxon>
        <taxon>Metazoa</taxon>
        <taxon>Ecdysozoa</taxon>
        <taxon>Tardigrada</taxon>
        <taxon>Eutardigrada</taxon>
        <taxon>Parachela</taxon>
        <taxon>Hypsibioidea</taxon>
        <taxon>Hypsibiidae</taxon>
        <taxon>Hypsibius</taxon>
    </lineage>
</organism>
<dbReference type="PROSITE" id="PS00599">
    <property type="entry name" value="AA_TRANSFER_CLASS_2"/>
    <property type="match status" value="1"/>
</dbReference>
<evidence type="ECO:0000256" key="12">
    <source>
        <dbReference type="ARBA" id="ARBA00022919"/>
    </source>
</evidence>
<dbReference type="SUPFAM" id="SSF53383">
    <property type="entry name" value="PLP-dependent transferases"/>
    <property type="match status" value="1"/>
</dbReference>
<dbReference type="GO" id="GO:0017059">
    <property type="term" value="C:serine palmitoyltransferase complex"/>
    <property type="evidence" value="ECO:0007669"/>
    <property type="project" value="TreeGrafter"/>
</dbReference>
<comment type="similarity">
    <text evidence="6 18">Belongs to the class-II pyridoxal-phosphate-dependent aminotransferase family.</text>
</comment>
<dbReference type="Gene3D" id="3.90.1150.10">
    <property type="entry name" value="Aspartate Aminotransferase, domain 1"/>
    <property type="match status" value="1"/>
</dbReference>
<keyword evidence="9" id="KW-0812">Transmembrane</keyword>
<dbReference type="Gene3D" id="3.40.640.10">
    <property type="entry name" value="Type I PLP-dependent aspartate aminotransferase-like (Major domain)"/>
    <property type="match status" value="1"/>
</dbReference>
<comment type="cofactor">
    <cofactor evidence="1 18">
        <name>pyridoxal 5'-phosphate</name>
        <dbReference type="ChEBI" id="CHEBI:597326"/>
    </cofactor>
</comment>
<evidence type="ECO:0000256" key="1">
    <source>
        <dbReference type="ARBA" id="ARBA00001933"/>
    </source>
</evidence>
<evidence type="ECO:0000256" key="10">
    <source>
        <dbReference type="ARBA" id="ARBA00022824"/>
    </source>
</evidence>
<keyword evidence="14" id="KW-0443">Lipid metabolism</keyword>
<feature type="compositionally biased region" description="Acidic residues" evidence="19">
    <location>
        <begin position="41"/>
        <end position="54"/>
    </location>
</feature>
<evidence type="ECO:0000256" key="18">
    <source>
        <dbReference type="RuleBase" id="RU003693"/>
    </source>
</evidence>
<sequence length="556" mass="61527">MTEQIDHKKRPNGAVTLDSNGAGDYNMTNDVKSLPTAFEAHEEEDTGVESKDEEEEFEAATSYVDVFTIGGYVTLQLFGYLRDFLRRWKVEKSLVAQESEDNVGFAPLYSNWEDFYTRNVYIRIRDCWNRPICSVPGATIKLLERSTPNYGWDFHMTGETIECINMGSYNYLGFAEKFGTCAEDAVAAIDKYGVAGCSPRDDIGTQTVHLELEALVARFVGCEAAVTFGMGFATNSANIPALVDKHCAVLSDSLNHSSIVTGVRLSGAFVKTYKHNDMADMENKLKELVLAGHPRTRRPFKKVLIIVEGVYSMEGSICKLREIIALKKKYKAYLFLDEAHSIGALGPHGRGVVDYFGLDPKDVDIMMGTFTKSFGSAGGYIAGSRDLIDYLKNASGGMIYASAMPAAVAQQIVTSMTIIMGEDGTDEGIRRIRQLAENTRYFRSELKKRGFIIYGHKDSPVVPLLLYYPTKIATFGRFMLQRGIAVVVVGFPATPVKLGRARFCLSAAHTKEMLDKVLQATDEVGDILNIKYSRRYGPNAAVKKDSPSVVNARKNS</sequence>
<comment type="caution">
    <text evidence="21">The sequence shown here is derived from an EMBL/GenBank/DDBJ whole genome shotgun (WGS) entry which is preliminary data.</text>
</comment>
<evidence type="ECO:0000256" key="16">
    <source>
        <dbReference type="ARBA" id="ARBA00023315"/>
    </source>
</evidence>
<dbReference type="GO" id="GO:0004758">
    <property type="term" value="F:serine C-palmitoyltransferase activity"/>
    <property type="evidence" value="ECO:0007669"/>
    <property type="project" value="UniProtKB-EC"/>
</dbReference>
<dbReference type="GO" id="GO:0016020">
    <property type="term" value="C:membrane"/>
    <property type="evidence" value="ECO:0007669"/>
    <property type="project" value="UniProtKB-SubCell"/>
</dbReference>
<evidence type="ECO:0000256" key="6">
    <source>
        <dbReference type="ARBA" id="ARBA00008392"/>
    </source>
</evidence>
<evidence type="ECO:0000256" key="19">
    <source>
        <dbReference type="SAM" id="MobiDB-lite"/>
    </source>
</evidence>
<dbReference type="InterPro" id="IPR001917">
    <property type="entry name" value="Aminotrans_II_pyridoxalP_BS"/>
</dbReference>
<evidence type="ECO:0000256" key="13">
    <source>
        <dbReference type="ARBA" id="ARBA00022989"/>
    </source>
</evidence>
<evidence type="ECO:0000256" key="7">
    <source>
        <dbReference type="ARBA" id="ARBA00013220"/>
    </source>
</evidence>
<evidence type="ECO:0000313" key="22">
    <source>
        <dbReference type="Proteomes" id="UP000192578"/>
    </source>
</evidence>
<dbReference type="AlphaFoldDB" id="A0A1W0XAT0"/>
<dbReference type="GO" id="GO:0046513">
    <property type="term" value="P:ceramide biosynthetic process"/>
    <property type="evidence" value="ECO:0007669"/>
    <property type="project" value="TreeGrafter"/>
</dbReference>
<keyword evidence="15" id="KW-0472">Membrane</keyword>
<evidence type="ECO:0000313" key="21">
    <source>
        <dbReference type="EMBL" id="OQV24520.1"/>
    </source>
</evidence>
<evidence type="ECO:0000256" key="5">
    <source>
        <dbReference type="ARBA" id="ARBA00004991"/>
    </source>
</evidence>
<keyword evidence="10" id="KW-0256">Endoplasmic reticulum</keyword>
<dbReference type="OrthoDB" id="65434at2759"/>
<dbReference type="Proteomes" id="UP000192578">
    <property type="component" value="Unassembled WGS sequence"/>
</dbReference>
<dbReference type="Pfam" id="PF00155">
    <property type="entry name" value="Aminotran_1_2"/>
    <property type="match status" value="1"/>
</dbReference>
<name>A0A1W0XAT0_HYPEX</name>
<dbReference type="PANTHER" id="PTHR13693">
    <property type="entry name" value="CLASS II AMINOTRANSFERASE/8-AMINO-7-OXONONANOATE SYNTHASE"/>
    <property type="match status" value="1"/>
</dbReference>
<comment type="catalytic activity">
    <reaction evidence="17">
        <text>L-serine + hexadecanoyl-CoA + H(+) = 3-oxosphinganine + CO2 + CoA</text>
        <dbReference type="Rhea" id="RHEA:14761"/>
        <dbReference type="ChEBI" id="CHEBI:15378"/>
        <dbReference type="ChEBI" id="CHEBI:16526"/>
        <dbReference type="ChEBI" id="CHEBI:33384"/>
        <dbReference type="ChEBI" id="CHEBI:57287"/>
        <dbReference type="ChEBI" id="CHEBI:57379"/>
        <dbReference type="ChEBI" id="CHEBI:58299"/>
        <dbReference type="EC" id="2.3.1.50"/>
    </reaction>
</comment>
<keyword evidence="22" id="KW-1185">Reference proteome</keyword>
<protein>
    <recommendedName>
        <fullName evidence="7">serine C-palmitoyltransferase</fullName>
        <ecNumber evidence="7">2.3.1.50</ecNumber>
    </recommendedName>
</protein>
<dbReference type="InterPro" id="IPR015421">
    <property type="entry name" value="PyrdxlP-dep_Trfase_major"/>
</dbReference>
<dbReference type="EC" id="2.3.1.50" evidence="7"/>
<feature type="region of interest" description="Disordered" evidence="19">
    <location>
        <begin position="1"/>
        <end position="27"/>
    </location>
</feature>
<keyword evidence="8" id="KW-0808">Transferase</keyword>
<dbReference type="GO" id="GO:0046512">
    <property type="term" value="P:sphingosine biosynthetic process"/>
    <property type="evidence" value="ECO:0007669"/>
    <property type="project" value="TreeGrafter"/>
</dbReference>
<comment type="subcellular location">
    <subcellularLocation>
        <location evidence="2">Endoplasmic reticulum</location>
    </subcellularLocation>
    <subcellularLocation>
        <location evidence="3">Membrane</location>
    </subcellularLocation>
</comment>
<evidence type="ECO:0000259" key="20">
    <source>
        <dbReference type="Pfam" id="PF00155"/>
    </source>
</evidence>
<evidence type="ECO:0000256" key="17">
    <source>
        <dbReference type="ARBA" id="ARBA00048528"/>
    </source>
</evidence>
<proteinExistence type="inferred from homology"/>
<evidence type="ECO:0000256" key="8">
    <source>
        <dbReference type="ARBA" id="ARBA00022679"/>
    </source>
</evidence>
<evidence type="ECO:0000256" key="4">
    <source>
        <dbReference type="ARBA" id="ARBA00004760"/>
    </source>
</evidence>
<keyword evidence="13" id="KW-1133">Transmembrane helix</keyword>
<feature type="region of interest" description="Disordered" evidence="19">
    <location>
        <begin position="35"/>
        <end position="54"/>
    </location>
</feature>
<dbReference type="GO" id="GO:0005783">
    <property type="term" value="C:endoplasmic reticulum"/>
    <property type="evidence" value="ECO:0007669"/>
    <property type="project" value="UniProtKB-SubCell"/>
</dbReference>